<dbReference type="Pfam" id="PF13567">
    <property type="entry name" value="DUF4131"/>
    <property type="match status" value="1"/>
</dbReference>
<feature type="transmembrane region" description="Helical" evidence="6">
    <location>
        <begin position="455"/>
        <end position="473"/>
    </location>
</feature>
<dbReference type="Proteomes" id="UP001143328">
    <property type="component" value="Unassembled WGS sequence"/>
</dbReference>
<dbReference type="NCBIfam" id="TIGR00360">
    <property type="entry name" value="ComEC_N-term"/>
    <property type="match status" value="1"/>
</dbReference>
<reference evidence="8" key="2">
    <citation type="submission" date="2023-01" db="EMBL/GenBank/DDBJ databases">
        <authorList>
            <person name="Sun Q."/>
            <person name="Evtushenko L."/>
        </authorList>
    </citation>
    <scope>NUCLEOTIDE SEQUENCE</scope>
    <source>
        <strain evidence="8">VKM B-2935</strain>
    </source>
</reference>
<dbReference type="InterPro" id="IPR001279">
    <property type="entry name" value="Metallo-B-lactamas"/>
</dbReference>
<name>A0A9W6NG46_9PSED</name>
<reference evidence="8" key="1">
    <citation type="journal article" date="2014" name="Int. J. Syst. Evol. Microbiol.">
        <title>Complete genome sequence of Corynebacterium casei LMG S-19264T (=DSM 44701T), isolated from a smear-ripened cheese.</title>
        <authorList>
            <consortium name="US DOE Joint Genome Institute (JGI-PGF)"/>
            <person name="Walter F."/>
            <person name="Albersmeier A."/>
            <person name="Kalinowski J."/>
            <person name="Ruckert C."/>
        </authorList>
    </citation>
    <scope>NUCLEOTIDE SEQUENCE</scope>
    <source>
        <strain evidence="8">VKM B-2935</strain>
    </source>
</reference>
<dbReference type="Pfam" id="PF00753">
    <property type="entry name" value="Lactamase_B"/>
    <property type="match status" value="1"/>
</dbReference>
<evidence type="ECO:0000256" key="3">
    <source>
        <dbReference type="ARBA" id="ARBA00022692"/>
    </source>
</evidence>
<feature type="transmembrane region" description="Helical" evidence="6">
    <location>
        <begin position="334"/>
        <end position="354"/>
    </location>
</feature>
<dbReference type="Gene3D" id="3.60.15.10">
    <property type="entry name" value="Ribonuclease Z/Hydroxyacylglutathione hydrolase-like"/>
    <property type="match status" value="1"/>
</dbReference>
<feature type="domain" description="Metallo-beta-lactamase" evidence="7">
    <location>
        <begin position="508"/>
        <end position="693"/>
    </location>
</feature>
<evidence type="ECO:0000259" key="7">
    <source>
        <dbReference type="SMART" id="SM00849"/>
    </source>
</evidence>
<accession>A0A9W6NG46</accession>
<dbReference type="GO" id="GO:0005886">
    <property type="term" value="C:plasma membrane"/>
    <property type="evidence" value="ECO:0007669"/>
    <property type="project" value="UniProtKB-SubCell"/>
</dbReference>
<dbReference type="InterPro" id="IPR052159">
    <property type="entry name" value="Competence_DNA_uptake"/>
</dbReference>
<comment type="caution">
    <text evidence="8">The sequence shown here is derived from an EMBL/GenBank/DDBJ whole genome shotgun (WGS) entry which is preliminary data.</text>
</comment>
<feature type="transmembrane region" description="Helical" evidence="6">
    <location>
        <begin position="366"/>
        <end position="385"/>
    </location>
</feature>
<organism evidence="8 9">
    <name type="scientific">Pseudomonas turukhanskensis</name>
    <dbReference type="NCBI Taxonomy" id="1806536"/>
    <lineage>
        <taxon>Bacteria</taxon>
        <taxon>Pseudomonadati</taxon>
        <taxon>Pseudomonadota</taxon>
        <taxon>Gammaproteobacteria</taxon>
        <taxon>Pseudomonadales</taxon>
        <taxon>Pseudomonadaceae</taxon>
        <taxon>Pseudomonas</taxon>
    </lineage>
</organism>
<dbReference type="EMBL" id="BSFN01000006">
    <property type="protein sequence ID" value="GLK89472.1"/>
    <property type="molecule type" value="Genomic_DNA"/>
</dbReference>
<feature type="transmembrane region" description="Helical" evidence="6">
    <location>
        <begin position="397"/>
        <end position="418"/>
    </location>
</feature>
<dbReference type="GO" id="GO:0030420">
    <property type="term" value="P:establishment of competence for transformation"/>
    <property type="evidence" value="ECO:0007669"/>
    <property type="project" value="InterPro"/>
</dbReference>
<dbReference type="InterPro" id="IPR025405">
    <property type="entry name" value="DUF4131"/>
</dbReference>
<dbReference type="InterPro" id="IPR004477">
    <property type="entry name" value="ComEC_N"/>
</dbReference>
<keyword evidence="3 6" id="KW-0812">Transmembrane</keyword>
<dbReference type="CDD" id="cd07731">
    <property type="entry name" value="ComA-like_MBL-fold"/>
    <property type="match status" value="1"/>
</dbReference>
<evidence type="ECO:0000256" key="2">
    <source>
        <dbReference type="ARBA" id="ARBA00022475"/>
    </source>
</evidence>
<feature type="transmembrane region" description="Helical" evidence="6">
    <location>
        <begin position="305"/>
        <end position="328"/>
    </location>
</feature>
<keyword evidence="9" id="KW-1185">Reference proteome</keyword>
<feature type="transmembrane region" description="Helical" evidence="6">
    <location>
        <begin position="263"/>
        <end position="284"/>
    </location>
</feature>
<keyword evidence="5 6" id="KW-0472">Membrane</keyword>
<keyword evidence="2" id="KW-1003">Cell membrane</keyword>
<proteinExistence type="predicted"/>
<feature type="transmembrane region" description="Helical" evidence="6">
    <location>
        <begin position="25"/>
        <end position="42"/>
    </location>
</feature>
<evidence type="ECO:0000256" key="4">
    <source>
        <dbReference type="ARBA" id="ARBA00022989"/>
    </source>
</evidence>
<evidence type="ECO:0000256" key="6">
    <source>
        <dbReference type="SAM" id="Phobius"/>
    </source>
</evidence>
<protein>
    <submittedName>
        <fullName evidence="8">DNA internalization-related competence protein ComEC/Rec2</fullName>
    </submittedName>
</protein>
<dbReference type="PANTHER" id="PTHR30619:SF1">
    <property type="entry name" value="RECOMBINATION PROTEIN 2"/>
    <property type="match status" value="1"/>
</dbReference>
<dbReference type="SUPFAM" id="SSF56281">
    <property type="entry name" value="Metallo-hydrolase/oxidoreductase"/>
    <property type="match status" value="1"/>
</dbReference>
<dbReference type="InterPro" id="IPR035681">
    <property type="entry name" value="ComA-like_MBL"/>
</dbReference>
<feature type="transmembrane region" description="Helical" evidence="6">
    <location>
        <begin position="237"/>
        <end position="257"/>
    </location>
</feature>
<dbReference type="RefSeq" id="WP_271195664.1">
    <property type="nucleotide sequence ID" value="NZ_BSFN01000006.1"/>
</dbReference>
<dbReference type="InterPro" id="IPR036866">
    <property type="entry name" value="RibonucZ/Hydroxyglut_hydro"/>
</dbReference>
<gene>
    <name evidence="8" type="ORF">GCM10017655_25340</name>
</gene>
<dbReference type="InterPro" id="IPR004797">
    <property type="entry name" value="Competence_ComEC/Rec2"/>
</dbReference>
<keyword evidence="4 6" id="KW-1133">Transmembrane helix</keyword>
<evidence type="ECO:0000313" key="8">
    <source>
        <dbReference type="EMBL" id="GLK89472.1"/>
    </source>
</evidence>
<evidence type="ECO:0000256" key="5">
    <source>
        <dbReference type="ARBA" id="ARBA00023136"/>
    </source>
</evidence>
<dbReference type="SMART" id="SM00849">
    <property type="entry name" value="Lactamase_B"/>
    <property type="match status" value="1"/>
</dbReference>
<evidence type="ECO:0000256" key="1">
    <source>
        <dbReference type="ARBA" id="ARBA00004651"/>
    </source>
</evidence>
<comment type="subcellular location">
    <subcellularLocation>
        <location evidence="1">Cell membrane</location>
        <topology evidence="1">Multi-pass membrane protein</topology>
    </subcellularLocation>
</comment>
<evidence type="ECO:0000313" key="9">
    <source>
        <dbReference type="Proteomes" id="UP001143328"/>
    </source>
</evidence>
<dbReference type="Pfam" id="PF03772">
    <property type="entry name" value="Competence"/>
    <property type="match status" value="1"/>
</dbReference>
<dbReference type="AlphaFoldDB" id="A0A9W6NG46"/>
<dbReference type="NCBIfam" id="TIGR00361">
    <property type="entry name" value="ComEC_Rec2"/>
    <property type="match status" value="1"/>
</dbReference>
<dbReference type="PANTHER" id="PTHR30619">
    <property type="entry name" value="DNA INTERNALIZATION/COMPETENCE PROTEIN COMEC/REC2"/>
    <property type="match status" value="1"/>
</dbReference>
<sequence>MRTGMFALALGLVALRWLPALPPGWLLAVLAVLGALALLGGWQSHLRRPLGLALLGFCWACWSAQSALEDRLSPALDGQTRWLQGRVVGLPAESGGVVRFQLEQTSARRAVLPARMRVTWHGGPAVKAGETWRLAVKLKRPRGLVNPQGFDYEAWLLAKRIGALGTVKQGERLSAAAGPLAWRDQLRQRLLAVEAFGREGGLAALVLGDDSGLSSADWRALQDTGTVHLLVISGQHIGLFAGLLYGLVAGLARLGLWPQRLPWLPSACFLAAVGALGYGVLAGFQVPVQRACVMLLLMLIWRLRFRHLGVALPILLAIDLVLLAEPLASLQPGFWLSFGAVAILVWVFGGRLGAWPWWRSWGRAQWTMSIGLLPLLLGLGLPISLSAPLANLLAVPWVSLAVVPLALFGTLALPIPWVGEGMLQLAGGLLEVLFRLLGLLADWQPAWQAPQVPAWVWALGATGALLVVAPTGVPVRALGLAMLVPLFYPPQHAVPEGLAEVLQVDVGQGLAIVVRTRQHTLLYDAGPRYGDFDSGERLVVPTLRSLGIARLDRMLISHADNDHAGGALAVQRGLVVTEVVSGEPDELPPALQAKACTSGARWQWDGVHFQTWRWAKATSGNQASCVLLIDAGGERLLLTGDIDVPAEAAWLAAHPDIQVQWLQAPHHGSRTSSSAAFLRGLASHSVLVSRGAHNAYGHPHPQVLARYQALGLAVYDSVEHGAVRLRLGAFAPAGGLRKEGRFWREK</sequence>